<evidence type="ECO:0000313" key="7">
    <source>
        <dbReference type="Proteomes" id="UP000596742"/>
    </source>
</evidence>
<dbReference type="OrthoDB" id="6052219at2759"/>
<proteinExistence type="predicted"/>
<keyword evidence="7" id="KW-1185">Reference proteome</keyword>
<keyword evidence="3" id="KW-0675">Receptor</keyword>
<dbReference type="Gene3D" id="1.20.1070.10">
    <property type="entry name" value="Rhodopsin 7-helix transmembrane proteins"/>
    <property type="match status" value="1"/>
</dbReference>
<evidence type="ECO:0000256" key="1">
    <source>
        <dbReference type="ARBA" id="ARBA00004141"/>
    </source>
</evidence>
<evidence type="ECO:0000313" key="6">
    <source>
        <dbReference type="EMBL" id="VDI77726.1"/>
    </source>
</evidence>
<dbReference type="PANTHER" id="PTHR24243">
    <property type="entry name" value="G-PROTEIN COUPLED RECEPTOR"/>
    <property type="match status" value="1"/>
</dbReference>
<dbReference type="Proteomes" id="UP000596742">
    <property type="component" value="Unassembled WGS sequence"/>
</dbReference>
<dbReference type="CDD" id="cd00637">
    <property type="entry name" value="7tm_classA_rhodopsin-like"/>
    <property type="match status" value="1"/>
</dbReference>
<dbReference type="AlphaFoldDB" id="A0A8B6HDE7"/>
<gene>
    <name evidence="6" type="ORF">MGAL_10B080204</name>
</gene>
<feature type="transmembrane region" description="Helical" evidence="5">
    <location>
        <begin position="54"/>
        <end position="73"/>
    </location>
</feature>
<keyword evidence="2" id="KW-0297">G-protein coupled receptor</keyword>
<reference evidence="6" key="1">
    <citation type="submission" date="2018-11" db="EMBL/GenBank/DDBJ databases">
        <authorList>
            <person name="Alioto T."/>
            <person name="Alioto T."/>
        </authorList>
    </citation>
    <scope>NUCLEOTIDE SEQUENCE</scope>
</reference>
<protein>
    <recommendedName>
        <fullName evidence="8">G-protein coupled receptors family 1 profile domain-containing protein</fullName>
    </recommendedName>
</protein>
<dbReference type="GO" id="GO:0016020">
    <property type="term" value="C:membrane"/>
    <property type="evidence" value="ECO:0007669"/>
    <property type="project" value="UniProtKB-SubCell"/>
</dbReference>
<keyword evidence="5" id="KW-1133">Transmembrane helix</keyword>
<evidence type="ECO:0000256" key="2">
    <source>
        <dbReference type="ARBA" id="ARBA00023040"/>
    </source>
</evidence>
<evidence type="ECO:0008006" key="8">
    <source>
        <dbReference type="Google" id="ProtNLM"/>
    </source>
</evidence>
<comment type="subcellular location">
    <subcellularLocation>
        <location evidence="1">Membrane</location>
        <topology evidence="1">Multi-pass membrane protein</topology>
    </subcellularLocation>
</comment>
<keyword evidence="5" id="KW-0472">Membrane</keyword>
<comment type="caution">
    <text evidence="6">The sequence shown here is derived from an EMBL/GenBank/DDBJ whole genome shotgun (WGS) entry which is preliminary data.</text>
</comment>
<evidence type="ECO:0000256" key="3">
    <source>
        <dbReference type="ARBA" id="ARBA00023170"/>
    </source>
</evidence>
<keyword evidence="4" id="KW-0807">Transducer</keyword>
<keyword evidence="5" id="KW-0812">Transmembrane</keyword>
<dbReference type="PANTHER" id="PTHR24243:SF208">
    <property type="entry name" value="PYROKININ-1 RECEPTOR"/>
    <property type="match status" value="1"/>
</dbReference>
<dbReference type="SUPFAM" id="SSF81321">
    <property type="entry name" value="Family A G protein-coupled receptor-like"/>
    <property type="match status" value="1"/>
</dbReference>
<evidence type="ECO:0000256" key="4">
    <source>
        <dbReference type="ARBA" id="ARBA00023224"/>
    </source>
</evidence>
<evidence type="ECO:0000256" key="5">
    <source>
        <dbReference type="SAM" id="Phobius"/>
    </source>
</evidence>
<sequence>MNTVRTKVAKSDVAPAGTFTRSEIQVVETRLETSPRVTRERHILSSSSDPRKSAFRISFMFMTISIVGFLSYLPSWTLVLIETNNPTFWKNLSTASFHICLALRRMYMVNHLCNPFIYGVFDRAFREEVKKLFRKDV</sequence>
<accession>A0A8B6HDE7</accession>
<dbReference type="EMBL" id="UYJE01009874">
    <property type="protein sequence ID" value="VDI77726.1"/>
    <property type="molecule type" value="Genomic_DNA"/>
</dbReference>
<name>A0A8B6HDE7_MYTGA</name>
<organism evidence="6 7">
    <name type="scientific">Mytilus galloprovincialis</name>
    <name type="common">Mediterranean mussel</name>
    <dbReference type="NCBI Taxonomy" id="29158"/>
    <lineage>
        <taxon>Eukaryota</taxon>
        <taxon>Metazoa</taxon>
        <taxon>Spiralia</taxon>
        <taxon>Lophotrochozoa</taxon>
        <taxon>Mollusca</taxon>
        <taxon>Bivalvia</taxon>
        <taxon>Autobranchia</taxon>
        <taxon>Pteriomorphia</taxon>
        <taxon>Mytilida</taxon>
        <taxon>Mytiloidea</taxon>
        <taxon>Mytilidae</taxon>
        <taxon>Mytilinae</taxon>
        <taxon>Mytilus</taxon>
    </lineage>
</organism>
<dbReference type="GO" id="GO:0004930">
    <property type="term" value="F:G protein-coupled receptor activity"/>
    <property type="evidence" value="ECO:0007669"/>
    <property type="project" value="UniProtKB-KW"/>
</dbReference>